<keyword evidence="1" id="KW-0808">Transferase</keyword>
<proteinExistence type="predicted"/>
<evidence type="ECO:0000313" key="1">
    <source>
        <dbReference type="EMBL" id="PFG74626.1"/>
    </source>
</evidence>
<dbReference type="RefSeq" id="WP_098504000.1">
    <property type="nucleotide sequence ID" value="NZ_PDJQ01000001.1"/>
</dbReference>
<dbReference type="InterPro" id="IPR003673">
    <property type="entry name" value="CoA-Trfase_fam_III"/>
</dbReference>
<evidence type="ECO:0000313" key="2">
    <source>
        <dbReference type="Proteomes" id="UP000223071"/>
    </source>
</evidence>
<dbReference type="InterPro" id="IPR023606">
    <property type="entry name" value="CoA-Trfase_III_dom_1_sf"/>
</dbReference>
<accession>A0A2A9HI34</accession>
<dbReference type="PANTHER" id="PTHR48228:SF5">
    <property type="entry name" value="ALPHA-METHYLACYL-COA RACEMASE"/>
    <property type="match status" value="1"/>
</dbReference>
<organism evidence="1 2">
    <name type="scientific">Tepidiforma thermophila (strain KCTC 52669 / CGMCC 1.13589 / G233)</name>
    <dbReference type="NCBI Taxonomy" id="2761530"/>
    <lineage>
        <taxon>Bacteria</taxon>
        <taxon>Bacillati</taxon>
        <taxon>Chloroflexota</taxon>
        <taxon>Tepidiformia</taxon>
        <taxon>Tepidiformales</taxon>
        <taxon>Tepidiformaceae</taxon>
        <taxon>Tepidiforma</taxon>
    </lineage>
</organism>
<dbReference type="InterPro" id="IPR044855">
    <property type="entry name" value="CoA-Trfase_III_dom3_sf"/>
</dbReference>
<dbReference type="SUPFAM" id="SSF89796">
    <property type="entry name" value="CoA-transferase family III (CaiB/BaiF)"/>
    <property type="match status" value="1"/>
</dbReference>
<reference evidence="1 2" key="1">
    <citation type="submission" date="2017-09" db="EMBL/GenBank/DDBJ databases">
        <title>Sequencing the genomes of two abundant thermophiles in Great Basin hot springs: Thermocrinis jamiesonii and novel Chloroflexi Thermoflexus hugenholtzii.</title>
        <authorList>
            <person name="Hedlund B."/>
        </authorList>
    </citation>
    <scope>NUCLEOTIDE SEQUENCE [LARGE SCALE GENOMIC DNA]</scope>
    <source>
        <strain evidence="1 2">G233</strain>
    </source>
</reference>
<dbReference type="GO" id="GO:0016740">
    <property type="term" value="F:transferase activity"/>
    <property type="evidence" value="ECO:0007669"/>
    <property type="project" value="UniProtKB-KW"/>
</dbReference>
<sequence length="397" mass="44249">MSAPLEGIRVIDFTRYQQGPFATVILADFGADVIKVEEPNGDYGRRMWREPDGFSAFWESLDRGKRSVCIDLRRPDGAELALRLADTADVLVENFRPGTMERWGLGPGAVLSRNPRLVYARATGWGSKGPMAHLPSFDQIAQAYSGFAQHAGGGPGHRPEIPYPGIADQTGGMNLALGIMTALYARERTGRGQVVEVSLLGTQLALQAPELQHVLHFGTERPREFRASPTVGHYQCSDGRWVMIVGIDQKFWPRIARALGLEHLIDDPRFSRGYVRYKNRHELEPILEAAFASNTSAHWLERLRQEDVPASLVQDYSELAESEQAWANGYLLEIDHPRFGRQRVVGPHIQLSETPPRLSFPARDLGVDTEAVLREAGLSDAELERLRRERVIGPAEG</sequence>
<dbReference type="Gene3D" id="3.40.50.10540">
    <property type="entry name" value="Crotonobetainyl-coa:carnitine coa-transferase, domain 1"/>
    <property type="match status" value="1"/>
</dbReference>
<protein>
    <submittedName>
        <fullName evidence="1">CoA:oxalate CoA-transferase</fullName>
    </submittedName>
</protein>
<dbReference type="EMBL" id="PDJQ01000001">
    <property type="protein sequence ID" value="PFG74626.1"/>
    <property type="molecule type" value="Genomic_DNA"/>
</dbReference>
<dbReference type="AlphaFoldDB" id="A0A2A9HI34"/>
<dbReference type="Pfam" id="PF02515">
    <property type="entry name" value="CoA_transf_3"/>
    <property type="match status" value="1"/>
</dbReference>
<dbReference type="PANTHER" id="PTHR48228">
    <property type="entry name" value="SUCCINYL-COA--D-CITRAMALATE COA-TRANSFERASE"/>
    <property type="match status" value="1"/>
</dbReference>
<dbReference type="Proteomes" id="UP000223071">
    <property type="component" value="Unassembled WGS sequence"/>
</dbReference>
<name>A0A2A9HI34_TEPT2</name>
<dbReference type="Gene3D" id="3.30.1540.10">
    <property type="entry name" value="formyl-coa transferase, domain 3"/>
    <property type="match status" value="1"/>
</dbReference>
<dbReference type="InterPro" id="IPR050509">
    <property type="entry name" value="CoA-transferase_III"/>
</dbReference>
<gene>
    <name evidence="1" type="ORF">A9A59_1863</name>
</gene>
<comment type="caution">
    <text evidence="1">The sequence shown here is derived from an EMBL/GenBank/DDBJ whole genome shotgun (WGS) entry which is preliminary data.</text>
</comment>
<keyword evidence="2" id="KW-1185">Reference proteome</keyword>